<dbReference type="Pfam" id="PF01397">
    <property type="entry name" value="Terpene_synth"/>
    <property type="match status" value="1"/>
</dbReference>
<evidence type="ECO:0000256" key="2">
    <source>
        <dbReference type="ARBA" id="ARBA00022842"/>
    </source>
</evidence>
<dbReference type="SFLD" id="SFLDG01019">
    <property type="entry name" value="Terpene_Cyclase_Like_1_C_Termi"/>
    <property type="match status" value="1"/>
</dbReference>
<dbReference type="AlphaFoldDB" id="A0AA38KWR5"/>
<dbReference type="SUPFAM" id="SSF48239">
    <property type="entry name" value="Terpenoid cyclases/Protein prenyltransferases"/>
    <property type="match status" value="2"/>
</dbReference>
<dbReference type="Gene3D" id="1.50.10.160">
    <property type="match status" value="1"/>
</dbReference>
<feature type="domain" description="Terpene synthase metal-binding" evidence="5">
    <location>
        <begin position="424"/>
        <end position="656"/>
    </location>
</feature>
<dbReference type="CDD" id="cd00684">
    <property type="entry name" value="Terpene_cyclase_plant_C1"/>
    <property type="match status" value="1"/>
</dbReference>
<evidence type="ECO:0000256" key="3">
    <source>
        <dbReference type="ARBA" id="ARBA00023239"/>
    </source>
</evidence>
<sequence>MCHQCDADVTSPKIEPLVVLSWSSSVGTMSRLQGPLLASSCTQTSEPKAYPPNMWGEDFICSLVTKHQLDDSEEFRMEMLISEIKDIFHSMEDGEISPSAYDTAWVARVPAIAIDGSHDHPLFPQTLKWICSNQLADGSWGESTVFLASDRILHTLSCLISLTIWNTGKIHVQKGLDFMRRHAQEMVKEVLADKTSKVFEMVFPTMLKEAKSLGLDVDLSFFKRINEKRDVHLKKNWDERGIGFGRESLLPDINITATALRLLRLHGYNVSSDVLKNIKTEDEEFIELCDEGGPSDMLSLYRCSQISFPEERIMREASAFAKDYLAKCIQRNNVPRDLTVNKNLCEEIEHAVDYPWHMNLPRLMARNYMEQFRANYLWMGKTLYRMPNVNDEKYLQLAKLDFNGVQALHRMEIQQITRWYADHSFKQLTFTRHRPVEIYFTAAVVMSEPEYSECRIAYTKAACIAVILDDLYDAHASFEEVKLFTEAVKRRDLSLLHSLPPHMKICYLGLYNTVNELGRQGMEAQGRDVLPYLRSVWEDLLAATAKEAEWAEAKYVPPLKEYLENGKVSVALATLILNSIFFTGEPLPDHLLQQLDFRGNFLHHVCLTGRLMNDARTFTDERDRGELASCVQCYRKEHPESTEEEALSYLYNLNENSLIQLNYEFLKPGMVPTCYRKLLFDTARAAQLFYKNKDGFGMSAEEMEEHIRKFLFEPVV</sequence>
<proteinExistence type="predicted"/>
<evidence type="ECO:0000313" key="7">
    <source>
        <dbReference type="Proteomes" id="UP000824469"/>
    </source>
</evidence>
<evidence type="ECO:0000259" key="4">
    <source>
        <dbReference type="Pfam" id="PF01397"/>
    </source>
</evidence>
<dbReference type="FunFam" id="1.10.600.10:FF:000005">
    <property type="entry name" value="Ent-kaur-16-ene synthase, chloroplastic"/>
    <property type="match status" value="1"/>
</dbReference>
<dbReference type="Proteomes" id="UP000824469">
    <property type="component" value="Unassembled WGS sequence"/>
</dbReference>
<protein>
    <submittedName>
        <fullName evidence="6">Uncharacterized protein</fullName>
    </submittedName>
</protein>
<dbReference type="SFLD" id="SFLDG01014">
    <property type="entry name" value="Terpene_Cyclase_Like_1_N-term"/>
    <property type="match status" value="2"/>
</dbReference>
<dbReference type="InterPro" id="IPR008949">
    <property type="entry name" value="Isoprenoid_synthase_dom_sf"/>
</dbReference>
<dbReference type="InterPro" id="IPR044814">
    <property type="entry name" value="Terpene_cyclase_plant_C1"/>
</dbReference>
<dbReference type="OMA" id="EPKTGFA"/>
<evidence type="ECO:0000256" key="1">
    <source>
        <dbReference type="ARBA" id="ARBA00022723"/>
    </source>
</evidence>
<dbReference type="InterPro" id="IPR005630">
    <property type="entry name" value="Terpene_synthase_metal-bd"/>
</dbReference>
<dbReference type="InterPro" id="IPR001906">
    <property type="entry name" value="Terpene_synth_N"/>
</dbReference>
<dbReference type="GO" id="GO:0000287">
    <property type="term" value="F:magnesium ion binding"/>
    <property type="evidence" value="ECO:0007669"/>
    <property type="project" value="InterPro"/>
</dbReference>
<feature type="domain" description="Terpene synthase N-terminal" evidence="4">
    <location>
        <begin position="184"/>
        <end position="351"/>
    </location>
</feature>
<dbReference type="InterPro" id="IPR034741">
    <property type="entry name" value="Terpene_cyclase-like_1_C"/>
</dbReference>
<keyword evidence="1" id="KW-0479">Metal-binding</keyword>
<evidence type="ECO:0000313" key="6">
    <source>
        <dbReference type="EMBL" id="KAH9306412.1"/>
    </source>
</evidence>
<name>A0AA38KWR5_TAXCH</name>
<dbReference type="PANTHER" id="PTHR31739:SF25">
    <property type="entry name" value="(E,E)-GERANYLLINALOOL SYNTHASE"/>
    <property type="match status" value="1"/>
</dbReference>
<dbReference type="SUPFAM" id="SSF48576">
    <property type="entry name" value="Terpenoid synthases"/>
    <property type="match status" value="1"/>
</dbReference>
<dbReference type="InterPro" id="IPR050148">
    <property type="entry name" value="Terpene_synthase-like"/>
</dbReference>
<reference evidence="6 7" key="1">
    <citation type="journal article" date="2021" name="Nat. Plants">
        <title>The Taxus genome provides insights into paclitaxel biosynthesis.</title>
        <authorList>
            <person name="Xiong X."/>
            <person name="Gou J."/>
            <person name="Liao Q."/>
            <person name="Li Y."/>
            <person name="Zhou Q."/>
            <person name="Bi G."/>
            <person name="Li C."/>
            <person name="Du R."/>
            <person name="Wang X."/>
            <person name="Sun T."/>
            <person name="Guo L."/>
            <person name="Liang H."/>
            <person name="Lu P."/>
            <person name="Wu Y."/>
            <person name="Zhang Z."/>
            <person name="Ro D.K."/>
            <person name="Shang Y."/>
            <person name="Huang S."/>
            <person name="Yan J."/>
        </authorList>
    </citation>
    <scope>NUCLEOTIDE SEQUENCE [LARGE SCALE GENOMIC DNA]</scope>
    <source>
        <strain evidence="6">Ta-2019</strain>
    </source>
</reference>
<dbReference type="InterPro" id="IPR008930">
    <property type="entry name" value="Terpenoid_cyclase/PrenylTrfase"/>
</dbReference>
<evidence type="ECO:0000259" key="5">
    <source>
        <dbReference type="Pfam" id="PF03936"/>
    </source>
</evidence>
<dbReference type="Gene3D" id="1.10.600.10">
    <property type="entry name" value="Farnesyl Diphosphate Synthase"/>
    <property type="match status" value="1"/>
</dbReference>
<dbReference type="GO" id="GO:0010333">
    <property type="term" value="F:terpene synthase activity"/>
    <property type="evidence" value="ECO:0007669"/>
    <property type="project" value="InterPro"/>
</dbReference>
<keyword evidence="2" id="KW-0460">Magnesium</keyword>
<dbReference type="PANTHER" id="PTHR31739">
    <property type="entry name" value="ENT-COPALYL DIPHOSPHATE SYNTHASE, CHLOROPLASTIC"/>
    <property type="match status" value="1"/>
</dbReference>
<gene>
    <name evidence="6" type="ORF">KI387_010816</name>
</gene>
<dbReference type="SFLD" id="SFLDS00005">
    <property type="entry name" value="Isoprenoid_Synthase_Type_I"/>
    <property type="match status" value="1"/>
</dbReference>
<comment type="caution">
    <text evidence="6">The sequence shown here is derived from an EMBL/GenBank/DDBJ whole genome shotgun (WGS) entry which is preliminary data.</text>
</comment>
<keyword evidence="7" id="KW-1185">Reference proteome</keyword>
<dbReference type="GO" id="GO:0016102">
    <property type="term" value="P:diterpenoid biosynthetic process"/>
    <property type="evidence" value="ECO:0007669"/>
    <property type="project" value="InterPro"/>
</dbReference>
<accession>A0AA38KWR5</accession>
<dbReference type="Pfam" id="PF03936">
    <property type="entry name" value="Terpene_synth_C"/>
    <property type="match status" value="1"/>
</dbReference>
<keyword evidence="3" id="KW-0456">Lyase</keyword>
<organism evidence="6 7">
    <name type="scientific">Taxus chinensis</name>
    <name type="common">Chinese yew</name>
    <name type="synonym">Taxus wallichiana var. chinensis</name>
    <dbReference type="NCBI Taxonomy" id="29808"/>
    <lineage>
        <taxon>Eukaryota</taxon>
        <taxon>Viridiplantae</taxon>
        <taxon>Streptophyta</taxon>
        <taxon>Embryophyta</taxon>
        <taxon>Tracheophyta</taxon>
        <taxon>Spermatophyta</taxon>
        <taxon>Pinopsida</taxon>
        <taxon>Pinidae</taxon>
        <taxon>Conifers II</taxon>
        <taxon>Cupressales</taxon>
        <taxon>Taxaceae</taxon>
        <taxon>Taxus</taxon>
    </lineage>
</organism>
<dbReference type="EMBL" id="JAHRHJ020000008">
    <property type="protein sequence ID" value="KAH9306412.1"/>
    <property type="molecule type" value="Genomic_DNA"/>
</dbReference>